<dbReference type="AlphaFoldDB" id="A0AAD6GZW1"/>
<evidence type="ECO:0000256" key="1">
    <source>
        <dbReference type="ARBA" id="ARBA00004496"/>
    </source>
</evidence>
<protein>
    <recommendedName>
        <fullName evidence="2">Elongation factor 2</fullName>
    </recommendedName>
</protein>
<evidence type="ECO:0000256" key="5">
    <source>
        <dbReference type="ARBA" id="ARBA00022768"/>
    </source>
</evidence>
<dbReference type="InterPro" id="IPR005225">
    <property type="entry name" value="Small_GTP-bd"/>
</dbReference>
<dbReference type="InterPro" id="IPR000640">
    <property type="entry name" value="EFG_V-like"/>
</dbReference>
<dbReference type="FunFam" id="3.40.50.300:FF:000058">
    <property type="entry name" value="Translation elongation factor 2"/>
    <property type="match status" value="1"/>
</dbReference>
<dbReference type="InterPro" id="IPR035647">
    <property type="entry name" value="EFG_III/V"/>
</dbReference>
<evidence type="ECO:0000313" key="14">
    <source>
        <dbReference type="Proteomes" id="UP001216150"/>
    </source>
</evidence>
<keyword evidence="9" id="KW-0342">GTP-binding</keyword>
<dbReference type="Pfam" id="PF00009">
    <property type="entry name" value="GTP_EFTU"/>
    <property type="match status" value="1"/>
</dbReference>
<dbReference type="Gene3D" id="3.30.230.10">
    <property type="match status" value="2"/>
</dbReference>
<evidence type="ECO:0000256" key="10">
    <source>
        <dbReference type="ARBA" id="ARBA00024731"/>
    </source>
</evidence>
<dbReference type="Pfam" id="PF03144">
    <property type="entry name" value="GTP_EFTU_D2"/>
    <property type="match status" value="1"/>
</dbReference>
<dbReference type="CDD" id="cd03700">
    <property type="entry name" value="EF2_snRNP_like_II"/>
    <property type="match status" value="1"/>
</dbReference>
<sequence>MVNFTLEEIRGLMDKPANIRNMSVIAHVDHGKSTLSDALVHRAGIISAAKAGEGRYMDTRADEQDRGITIKSTAISLYAKFPDPEDLKEIPQKVDGHEFLINLIDSPGHVDFSSEVTAALRVTDGALVVVDCISGVCVQTETVLRQALTERIKPVLCINKVDRALLELQCTKEDLYQSFSRTVESVNVIISTYFDKTLGDVQVYPDRGTIAFGSGLHGWCFTVRQFAVKYAKKFGVDRKKMLERLWGDNYFNPKTKKWTNKSEHEGKPLERAFNQFILDPIFKIFAAVNHNKRDEITTLLDKLEIKLANDEKELEGKQLLKVIMRKFLPAADALLEMICIHLPSPVTAQKYRAETLYEGPQDDKACIGIRDCDPTAPLMLYVSKMVPTSDKGRFYAFGRVYAGTVRSGVKVRIQGPNYTPGKKEDLFIKAIQRTVLMMGRIVEPIEDVPAGNIVGLVGIDQFLLKSGTLTTDETAHNLKVMKFSVSPVVQRSVEVKNAQDLPKLVEGLKRLSKSDPCVLTMINESGEHVVAGAGELHLEICLKDLEEDHAGVPLRISDPVVSYRETVTAESSMTALSKSPNKHNRLYLTAQPIDEEVSLAIESGKISPRDDFKARARVMADEYGWDVTDARKIWCFGPDTTGANLLIDQTKAVHGPPVRVPVAEEPLRSVRFNILDVTLHADAIHRGGGQIIPTARRALYAATMLAEPGLLEPIFNVEIQVPEQAMGGIYGVLTRRRGHVYAEEQRPGTPLFNVKAYLPVNESFGFPADLRSATGGQAFPQSVFDHWAILPGGSPLDATTKPGQVTMEMRKRKGLKEAVPGYENYYDKL</sequence>
<dbReference type="SMART" id="SM00889">
    <property type="entry name" value="EFG_IV"/>
    <property type="match status" value="1"/>
</dbReference>
<dbReference type="NCBIfam" id="TIGR00231">
    <property type="entry name" value="small_GTP"/>
    <property type="match status" value="1"/>
</dbReference>
<dbReference type="Pfam" id="PF00679">
    <property type="entry name" value="EFG_C"/>
    <property type="match status" value="1"/>
</dbReference>
<dbReference type="InterPro" id="IPR031157">
    <property type="entry name" value="G_TR_CS"/>
</dbReference>
<dbReference type="InterPro" id="IPR020568">
    <property type="entry name" value="Ribosomal_Su5_D2-typ_SF"/>
</dbReference>
<dbReference type="InterPro" id="IPR041095">
    <property type="entry name" value="EFG_II"/>
</dbReference>
<comment type="caution">
    <text evidence="13">The sequence shown here is derived from an EMBL/GenBank/DDBJ whole genome shotgun (WGS) entry which is preliminary data.</text>
</comment>
<keyword evidence="11" id="KW-0175">Coiled coil</keyword>
<gene>
    <name evidence="13" type="ORF">N7450_002942</name>
</gene>
<accession>A0AAD6GZW1</accession>
<dbReference type="GO" id="GO:0003746">
    <property type="term" value="F:translation elongation factor activity"/>
    <property type="evidence" value="ECO:0007669"/>
    <property type="project" value="UniProtKB-KW"/>
</dbReference>
<evidence type="ECO:0000256" key="9">
    <source>
        <dbReference type="ARBA" id="ARBA00023134"/>
    </source>
</evidence>
<dbReference type="GO" id="GO:0005525">
    <property type="term" value="F:GTP binding"/>
    <property type="evidence" value="ECO:0007669"/>
    <property type="project" value="UniProtKB-KW"/>
</dbReference>
<proteinExistence type="predicted"/>
<dbReference type="InterPro" id="IPR009000">
    <property type="entry name" value="Transl_B-barrel_sf"/>
</dbReference>
<dbReference type="SUPFAM" id="SSF52540">
    <property type="entry name" value="P-loop containing nucleoside triphosphate hydrolases"/>
    <property type="match status" value="1"/>
</dbReference>
<dbReference type="Gene3D" id="3.30.70.870">
    <property type="entry name" value="Elongation Factor G (Translational Gtpase), domain 3"/>
    <property type="match status" value="1"/>
</dbReference>
<evidence type="ECO:0000256" key="6">
    <source>
        <dbReference type="ARBA" id="ARBA00022917"/>
    </source>
</evidence>
<dbReference type="PROSITE" id="PS51722">
    <property type="entry name" value="G_TR_2"/>
    <property type="match status" value="1"/>
</dbReference>
<dbReference type="FunFam" id="3.30.70.870:FF:000002">
    <property type="entry name" value="Translation elongation factor 2"/>
    <property type="match status" value="1"/>
</dbReference>
<comment type="subcellular location">
    <subcellularLocation>
        <location evidence="1">Cytoplasm</location>
    </subcellularLocation>
</comment>
<feature type="coiled-coil region" evidence="11">
    <location>
        <begin position="293"/>
        <end position="320"/>
    </location>
</feature>
<name>A0AAD6GZW1_9EURO</name>
<evidence type="ECO:0000256" key="11">
    <source>
        <dbReference type="SAM" id="Coils"/>
    </source>
</evidence>
<keyword evidence="4" id="KW-0547">Nucleotide-binding</keyword>
<dbReference type="SUPFAM" id="SSF54211">
    <property type="entry name" value="Ribosomal protein S5 domain 2-like"/>
    <property type="match status" value="1"/>
</dbReference>
<dbReference type="SUPFAM" id="SSF50447">
    <property type="entry name" value="Translation proteins"/>
    <property type="match status" value="1"/>
</dbReference>
<dbReference type="EMBL" id="JAQJAC010000002">
    <property type="protein sequence ID" value="KAJ5596484.1"/>
    <property type="molecule type" value="Genomic_DNA"/>
</dbReference>
<evidence type="ECO:0000256" key="4">
    <source>
        <dbReference type="ARBA" id="ARBA00022741"/>
    </source>
</evidence>
<dbReference type="FunFam" id="3.30.70.240:FF:000003">
    <property type="entry name" value="Translation elongation factor 2"/>
    <property type="match status" value="1"/>
</dbReference>
<dbReference type="Gene3D" id="3.40.50.300">
    <property type="entry name" value="P-loop containing nucleotide triphosphate hydrolases"/>
    <property type="match status" value="1"/>
</dbReference>
<dbReference type="CDD" id="cd16261">
    <property type="entry name" value="EF2_snRNP_III"/>
    <property type="match status" value="1"/>
</dbReference>
<keyword evidence="6" id="KW-0648">Protein biosynthesis</keyword>
<organism evidence="13 14">
    <name type="scientific">Penicillium hetheringtonii</name>
    <dbReference type="NCBI Taxonomy" id="911720"/>
    <lineage>
        <taxon>Eukaryota</taxon>
        <taxon>Fungi</taxon>
        <taxon>Dikarya</taxon>
        <taxon>Ascomycota</taxon>
        <taxon>Pezizomycotina</taxon>
        <taxon>Eurotiomycetes</taxon>
        <taxon>Eurotiomycetidae</taxon>
        <taxon>Eurotiales</taxon>
        <taxon>Aspergillaceae</taxon>
        <taxon>Penicillium</taxon>
    </lineage>
</organism>
<evidence type="ECO:0000256" key="8">
    <source>
        <dbReference type="ARBA" id="ARBA00023128"/>
    </source>
</evidence>
<evidence type="ECO:0000256" key="2">
    <source>
        <dbReference type="ARBA" id="ARBA00017891"/>
    </source>
</evidence>
<reference evidence="13 14" key="1">
    <citation type="journal article" date="2023" name="IMA Fungus">
        <title>Comparative genomic study of the Penicillium genus elucidates a diverse pangenome and 15 lateral gene transfer events.</title>
        <authorList>
            <person name="Petersen C."/>
            <person name="Sorensen T."/>
            <person name="Nielsen M.R."/>
            <person name="Sondergaard T.E."/>
            <person name="Sorensen J.L."/>
            <person name="Fitzpatrick D.A."/>
            <person name="Frisvad J.C."/>
            <person name="Nielsen K.L."/>
        </authorList>
    </citation>
    <scope>NUCLEOTIDE SEQUENCE [LARGE SCALE GENOMIC DNA]</scope>
    <source>
        <strain evidence="13 14">IBT 29057</strain>
    </source>
</reference>
<dbReference type="SUPFAM" id="SSF54980">
    <property type="entry name" value="EF-G C-terminal domain-like"/>
    <property type="match status" value="2"/>
</dbReference>
<dbReference type="PROSITE" id="PS00301">
    <property type="entry name" value="G_TR_1"/>
    <property type="match status" value="1"/>
</dbReference>
<keyword evidence="7" id="KW-0809">Transit peptide</keyword>
<dbReference type="Pfam" id="PF03764">
    <property type="entry name" value="EFG_IV"/>
    <property type="match status" value="2"/>
</dbReference>
<dbReference type="Pfam" id="PF14492">
    <property type="entry name" value="EFG_III"/>
    <property type="match status" value="1"/>
</dbReference>
<dbReference type="Proteomes" id="UP001216150">
    <property type="component" value="Unassembled WGS sequence"/>
</dbReference>
<dbReference type="GO" id="GO:0005829">
    <property type="term" value="C:cytosol"/>
    <property type="evidence" value="ECO:0007669"/>
    <property type="project" value="TreeGrafter"/>
</dbReference>
<dbReference type="GO" id="GO:1990904">
    <property type="term" value="C:ribonucleoprotein complex"/>
    <property type="evidence" value="ECO:0007669"/>
    <property type="project" value="TreeGrafter"/>
</dbReference>
<dbReference type="InterPro" id="IPR014721">
    <property type="entry name" value="Ribsml_uS5_D2-typ_fold_subgr"/>
</dbReference>
<dbReference type="PRINTS" id="PR00315">
    <property type="entry name" value="ELONGATNFCT"/>
</dbReference>
<dbReference type="CDD" id="cd01885">
    <property type="entry name" value="EF2"/>
    <property type="match status" value="1"/>
</dbReference>
<keyword evidence="14" id="KW-1185">Reference proteome</keyword>
<dbReference type="GO" id="GO:0043022">
    <property type="term" value="F:ribosome binding"/>
    <property type="evidence" value="ECO:0007669"/>
    <property type="project" value="TreeGrafter"/>
</dbReference>
<comment type="function">
    <text evidence="10">Catalyzes the GTP-dependent ribosomal translocation step during translation elongation. During this step, the ribosome changes from the pre-translocational (PRE) to the post-translocational (POST) state as the newly formed A-site-bound peptidyl-tRNA and P-site-bound deacylated tRNA move to the P and E sites, respectively. Catalyzes the coordinated movement of the two tRNA molecules, the mRNA and conformational changes in the ribosome.</text>
</comment>
<evidence type="ECO:0000256" key="3">
    <source>
        <dbReference type="ARBA" id="ARBA00022490"/>
    </source>
</evidence>
<dbReference type="FunFam" id="2.40.30.10:FF:000010">
    <property type="entry name" value="Translation elongation factor 2"/>
    <property type="match status" value="1"/>
</dbReference>
<keyword evidence="8" id="KW-0496">Mitochondrion</keyword>
<dbReference type="PANTHER" id="PTHR42908">
    <property type="entry name" value="TRANSLATION ELONGATION FACTOR-RELATED"/>
    <property type="match status" value="1"/>
</dbReference>
<dbReference type="InterPro" id="IPR004161">
    <property type="entry name" value="EFTu-like_2"/>
</dbReference>
<keyword evidence="3" id="KW-0963">Cytoplasm</keyword>
<evidence type="ECO:0000313" key="13">
    <source>
        <dbReference type="EMBL" id="KAJ5596484.1"/>
    </source>
</evidence>
<dbReference type="Gene3D" id="2.40.30.10">
    <property type="entry name" value="Translation factors"/>
    <property type="match status" value="1"/>
</dbReference>
<dbReference type="InterPro" id="IPR027417">
    <property type="entry name" value="P-loop_NTPase"/>
</dbReference>
<feature type="domain" description="Tr-type G" evidence="12">
    <location>
        <begin position="17"/>
        <end position="254"/>
    </location>
</feature>
<dbReference type="InterPro" id="IPR000795">
    <property type="entry name" value="T_Tr_GTP-bd_dom"/>
</dbReference>
<dbReference type="CDD" id="cd04096">
    <property type="entry name" value="eEF2_snRNP_like_C"/>
    <property type="match status" value="1"/>
</dbReference>
<evidence type="ECO:0000259" key="12">
    <source>
        <dbReference type="PROSITE" id="PS51722"/>
    </source>
</evidence>
<keyword evidence="5" id="KW-0251">Elongation factor</keyword>
<dbReference type="PANTHER" id="PTHR42908:SF10">
    <property type="entry name" value="EUKARYOTIC TRANSLATION ELONGATION FACTOR 2"/>
    <property type="match status" value="1"/>
</dbReference>
<dbReference type="Gene3D" id="3.30.70.240">
    <property type="match status" value="1"/>
</dbReference>
<evidence type="ECO:0000256" key="7">
    <source>
        <dbReference type="ARBA" id="ARBA00022946"/>
    </source>
</evidence>
<dbReference type="CDD" id="cd01681">
    <property type="entry name" value="aeEF2_snRNP_like_IV"/>
    <property type="match status" value="1"/>
</dbReference>
<dbReference type="GO" id="GO:0003924">
    <property type="term" value="F:GTPase activity"/>
    <property type="evidence" value="ECO:0007669"/>
    <property type="project" value="InterPro"/>
</dbReference>
<dbReference type="InterPro" id="IPR005517">
    <property type="entry name" value="Transl_elong_EFG/EF2_IV"/>
</dbReference>
<dbReference type="SMART" id="SM00838">
    <property type="entry name" value="EFG_C"/>
    <property type="match status" value="1"/>
</dbReference>